<name>A0A565BUP2_9BRAS</name>
<evidence type="ECO:0000313" key="2">
    <source>
        <dbReference type="Proteomes" id="UP000489600"/>
    </source>
</evidence>
<dbReference type="SUPFAM" id="SSF52058">
    <property type="entry name" value="L domain-like"/>
    <property type="match status" value="1"/>
</dbReference>
<dbReference type="OrthoDB" id="1425900at2759"/>
<gene>
    <name evidence="1" type="ORF">ANE_LOCUS15537</name>
</gene>
<protein>
    <recommendedName>
        <fullName evidence="3">Leucine-rich repeat-containing N-terminal plant-type domain-containing protein</fullName>
    </recommendedName>
</protein>
<evidence type="ECO:0008006" key="3">
    <source>
        <dbReference type="Google" id="ProtNLM"/>
    </source>
</evidence>
<dbReference type="Gene3D" id="3.80.10.10">
    <property type="entry name" value="Ribonuclease Inhibitor"/>
    <property type="match status" value="1"/>
</dbReference>
<accession>A0A565BUP2</accession>
<dbReference type="EMBL" id="CABITT030000005">
    <property type="protein sequence ID" value="VVB05093.1"/>
    <property type="molecule type" value="Genomic_DNA"/>
</dbReference>
<proteinExistence type="predicted"/>
<reference evidence="1" key="1">
    <citation type="submission" date="2019-07" db="EMBL/GenBank/DDBJ databases">
        <authorList>
            <person name="Dittberner H."/>
        </authorList>
    </citation>
    <scope>NUCLEOTIDE SEQUENCE [LARGE SCALE GENOMIC DNA]</scope>
</reference>
<organism evidence="1 2">
    <name type="scientific">Arabis nemorensis</name>
    <dbReference type="NCBI Taxonomy" id="586526"/>
    <lineage>
        <taxon>Eukaryota</taxon>
        <taxon>Viridiplantae</taxon>
        <taxon>Streptophyta</taxon>
        <taxon>Embryophyta</taxon>
        <taxon>Tracheophyta</taxon>
        <taxon>Spermatophyta</taxon>
        <taxon>Magnoliopsida</taxon>
        <taxon>eudicotyledons</taxon>
        <taxon>Gunneridae</taxon>
        <taxon>Pentapetalae</taxon>
        <taxon>rosids</taxon>
        <taxon>malvids</taxon>
        <taxon>Brassicales</taxon>
        <taxon>Brassicaceae</taxon>
        <taxon>Arabideae</taxon>
        <taxon>Arabis</taxon>
    </lineage>
</organism>
<dbReference type="Proteomes" id="UP000489600">
    <property type="component" value="Unassembled WGS sequence"/>
</dbReference>
<evidence type="ECO:0000313" key="1">
    <source>
        <dbReference type="EMBL" id="VVB05093.1"/>
    </source>
</evidence>
<keyword evidence="2" id="KW-1185">Reference proteome</keyword>
<dbReference type="Pfam" id="PF13855">
    <property type="entry name" value="LRR_8"/>
    <property type="match status" value="1"/>
</dbReference>
<sequence length="95" mass="10432">MAASSPCNWHEVYCTSGRVTTLRLHRADLFGSLPIGGIGNLSNLQNLSLRFNSLSGLIPSDFSNLVLLRYLYLQGNAFSGEIPSFLFTLPNIIQT</sequence>
<comment type="caution">
    <text evidence="1">The sequence shown here is derived from an EMBL/GenBank/DDBJ whole genome shotgun (WGS) entry which is preliminary data.</text>
</comment>
<dbReference type="AlphaFoldDB" id="A0A565BUP2"/>
<dbReference type="PANTHER" id="PTHR48010:SF32">
    <property type="entry name" value="PROTEIN KINASE DOMAIN-CONTAINING PROTEIN"/>
    <property type="match status" value="1"/>
</dbReference>
<dbReference type="InterPro" id="IPR001611">
    <property type="entry name" value="Leu-rich_rpt"/>
</dbReference>
<dbReference type="PANTHER" id="PTHR48010">
    <property type="entry name" value="OS05G0588300 PROTEIN"/>
    <property type="match status" value="1"/>
</dbReference>
<dbReference type="InterPro" id="IPR032675">
    <property type="entry name" value="LRR_dom_sf"/>
</dbReference>
<dbReference type="InterPro" id="IPR050994">
    <property type="entry name" value="At_inactive_RLKs"/>
</dbReference>